<organism evidence="2 3">
    <name type="scientific">Spongiibacter thalassae</name>
    <dbReference type="NCBI Taxonomy" id="2721624"/>
    <lineage>
        <taxon>Bacteria</taxon>
        <taxon>Pseudomonadati</taxon>
        <taxon>Pseudomonadota</taxon>
        <taxon>Gammaproteobacteria</taxon>
        <taxon>Cellvibrionales</taxon>
        <taxon>Spongiibacteraceae</taxon>
        <taxon>Spongiibacter</taxon>
    </lineage>
</organism>
<feature type="transmembrane region" description="Helical" evidence="1">
    <location>
        <begin position="453"/>
        <end position="472"/>
    </location>
</feature>
<keyword evidence="1" id="KW-0472">Membrane</keyword>
<feature type="transmembrane region" description="Helical" evidence="1">
    <location>
        <begin position="358"/>
        <end position="379"/>
    </location>
</feature>
<keyword evidence="1" id="KW-0812">Transmembrane</keyword>
<comment type="caution">
    <text evidence="2">The sequence shown here is derived from an EMBL/GenBank/DDBJ whole genome shotgun (WGS) entry which is preliminary data.</text>
</comment>
<gene>
    <name evidence="2" type="ORF">HCU74_00035</name>
</gene>
<feature type="transmembrane region" description="Helical" evidence="1">
    <location>
        <begin position="484"/>
        <end position="504"/>
    </location>
</feature>
<dbReference type="EMBL" id="JAAWWK010000001">
    <property type="protein sequence ID" value="NKI15797.1"/>
    <property type="molecule type" value="Genomic_DNA"/>
</dbReference>
<keyword evidence="1" id="KW-1133">Transmembrane helix</keyword>
<dbReference type="Proteomes" id="UP000765845">
    <property type="component" value="Unassembled WGS sequence"/>
</dbReference>
<evidence type="ECO:0000256" key="1">
    <source>
        <dbReference type="SAM" id="Phobius"/>
    </source>
</evidence>
<feature type="transmembrane region" description="Helical" evidence="1">
    <location>
        <begin position="12"/>
        <end position="39"/>
    </location>
</feature>
<evidence type="ECO:0000313" key="3">
    <source>
        <dbReference type="Proteomes" id="UP000765845"/>
    </source>
</evidence>
<proteinExistence type="predicted"/>
<dbReference type="Pfam" id="PF03929">
    <property type="entry name" value="PepSY_TM"/>
    <property type="match status" value="1"/>
</dbReference>
<reference evidence="2 3" key="1">
    <citation type="submission" date="2020-04" db="EMBL/GenBank/DDBJ databases">
        <authorList>
            <person name="Yoon J."/>
        </authorList>
    </citation>
    <scope>NUCLEOTIDE SEQUENCE [LARGE SCALE GENOMIC DNA]</scope>
    <source>
        <strain evidence="2 3">KMU-166</strain>
    </source>
</reference>
<evidence type="ECO:0000313" key="2">
    <source>
        <dbReference type="EMBL" id="NKI15797.1"/>
    </source>
</evidence>
<feature type="transmembrane region" description="Helical" evidence="1">
    <location>
        <begin position="155"/>
        <end position="177"/>
    </location>
</feature>
<keyword evidence="3" id="KW-1185">Reference proteome</keyword>
<dbReference type="PANTHER" id="PTHR34219">
    <property type="entry name" value="IRON-REGULATED INNER MEMBRANE PROTEIN-RELATED"/>
    <property type="match status" value="1"/>
</dbReference>
<feature type="transmembrane region" description="Helical" evidence="1">
    <location>
        <begin position="210"/>
        <end position="239"/>
    </location>
</feature>
<feature type="transmembrane region" description="Helical" evidence="1">
    <location>
        <begin position="426"/>
        <end position="446"/>
    </location>
</feature>
<dbReference type="PANTHER" id="PTHR34219:SF3">
    <property type="entry name" value="BLL7967 PROTEIN"/>
    <property type="match status" value="1"/>
</dbReference>
<dbReference type="InterPro" id="IPR005625">
    <property type="entry name" value="PepSY-ass_TM"/>
</dbReference>
<sequence>MIKLPTQKMSTLLAIHGWSAVALGLFLYVVIVTGTLVVFDRELGQWASPTSTALNSPLPAGTGKVITDFAGGLNPDYLDEVFVFPAAGDHLRMFFHNHTDSGEEVGVLALLDPAQGTVIAQYEGETAEVFRQLERGMLVEFLVRLHVRLLMPGSWGLIITGTLGFALLVASISGLFIHRHLIRELFTLRHRKGALLTARDAHALAGSWNLIFALILSFTGAFFSVGSALGLPAIAYVAFGGDVETLSEQLLSPPIAENARHQPLADLEHMLADAGLRSGVAPVGFAINHWGRADAALEVLVAPRDGELWGDKLLYAAGSGEFLGVQPPLGKAPSLGGDLVALMSPLHFGDFAGLWSKILWFALGASSAYVCASGLKLWLKRREDAPRWRLLARLNIAVTQGVVLAMIADALVYFLAMGRGLPMYELLLGTFILVLLASTVAALCFAGSRVAQVLQCLSAAGLVALPLVRMATGGPDWFEALAGGHTVVVCVDAIFALAGCAWLWQQRCSHLRATVPMMVGVK</sequence>
<name>A0ABX1G9F9_9GAMM</name>
<dbReference type="RefSeq" id="WP_168448356.1">
    <property type="nucleotide sequence ID" value="NZ_JAAWWK010000001.1"/>
</dbReference>
<protein>
    <submittedName>
        <fullName evidence="2">PepSY domain-containing protein</fullName>
    </submittedName>
</protein>
<accession>A0ABX1G9F9</accession>
<feature type="transmembrane region" description="Helical" evidence="1">
    <location>
        <begin position="391"/>
        <end position="414"/>
    </location>
</feature>